<name>A0A2X2U3W7_9FIRM</name>
<evidence type="ECO:0000313" key="1">
    <source>
        <dbReference type="EMBL" id="SQB11004.1"/>
    </source>
</evidence>
<dbReference type="EMBL" id="UAVW01000009">
    <property type="protein sequence ID" value="SQB11004.1"/>
    <property type="molecule type" value="Genomic_DNA"/>
</dbReference>
<proteinExistence type="predicted"/>
<gene>
    <name evidence="1" type="ORF">NCTC11224_02351</name>
</gene>
<evidence type="ECO:0000313" key="2">
    <source>
        <dbReference type="Proteomes" id="UP000251853"/>
    </source>
</evidence>
<reference evidence="1 2" key="1">
    <citation type="submission" date="2018-06" db="EMBL/GenBank/DDBJ databases">
        <authorList>
            <consortium name="Pathogen Informatics"/>
            <person name="Doyle S."/>
        </authorList>
    </citation>
    <scope>NUCLEOTIDE SEQUENCE [LARGE SCALE GENOMIC DNA]</scope>
    <source>
        <strain evidence="1 2">NCTC11224</strain>
    </source>
</reference>
<organism evidence="1 2">
    <name type="scientific">Enterocloster clostridioformis</name>
    <dbReference type="NCBI Taxonomy" id="1531"/>
    <lineage>
        <taxon>Bacteria</taxon>
        <taxon>Bacillati</taxon>
        <taxon>Bacillota</taxon>
        <taxon>Clostridia</taxon>
        <taxon>Lachnospirales</taxon>
        <taxon>Lachnospiraceae</taxon>
        <taxon>Enterocloster</taxon>
    </lineage>
</organism>
<keyword evidence="2" id="KW-1185">Reference proteome</keyword>
<protein>
    <submittedName>
        <fullName evidence="1">Uncharacterized protein</fullName>
    </submittedName>
</protein>
<dbReference type="AlphaFoldDB" id="A0A2X2U3W7"/>
<accession>A0A2X2U3W7</accession>
<sequence length="50" mass="5804">MACCAFERDVYYWSSAKGQLYISAIIIIHSTNCRSLRELCRKEMMGNINL</sequence>
<dbReference type="Proteomes" id="UP000251853">
    <property type="component" value="Unassembled WGS sequence"/>
</dbReference>